<reference evidence="1" key="1">
    <citation type="journal article" date="2019" name="Toxins">
        <title>Detection of Abrin-Like and Prepropulchellin-Like Toxin Genes and Transcripts Using Whole Genome Sequencing and Full-Length Transcript Sequencing of Abrus precatorius.</title>
        <authorList>
            <person name="Hovde B.T."/>
            <person name="Daligault H.E."/>
            <person name="Hanschen E.R."/>
            <person name="Kunde Y.A."/>
            <person name="Johnson M.B."/>
            <person name="Starkenburg S.R."/>
            <person name="Johnson S.L."/>
        </authorList>
    </citation>
    <scope>NUCLEOTIDE SEQUENCE [LARGE SCALE GENOMIC DNA]</scope>
</reference>
<keyword evidence="1" id="KW-1185">Reference proteome</keyword>
<dbReference type="RefSeq" id="XP_027339216.1">
    <property type="nucleotide sequence ID" value="XM_027483415.1"/>
</dbReference>
<evidence type="ECO:0000313" key="2">
    <source>
        <dbReference type="RefSeq" id="XP_027339216.1"/>
    </source>
</evidence>
<dbReference type="GeneID" id="113852985"/>
<dbReference type="KEGG" id="aprc:113852985"/>
<gene>
    <name evidence="2" type="primary">LOC113852985</name>
</gene>
<evidence type="ECO:0000313" key="1">
    <source>
        <dbReference type="Proteomes" id="UP000694853"/>
    </source>
</evidence>
<protein>
    <submittedName>
        <fullName evidence="2">Uncharacterized protein LOC113852985</fullName>
    </submittedName>
</protein>
<dbReference type="AlphaFoldDB" id="A0A8B8K6B2"/>
<name>A0A8B8K6B2_ABRPR</name>
<dbReference type="Proteomes" id="UP000694853">
    <property type="component" value="Unplaced"/>
</dbReference>
<organism evidence="1 2">
    <name type="scientific">Abrus precatorius</name>
    <name type="common">Indian licorice</name>
    <name type="synonym">Glycine abrus</name>
    <dbReference type="NCBI Taxonomy" id="3816"/>
    <lineage>
        <taxon>Eukaryota</taxon>
        <taxon>Viridiplantae</taxon>
        <taxon>Streptophyta</taxon>
        <taxon>Embryophyta</taxon>
        <taxon>Tracheophyta</taxon>
        <taxon>Spermatophyta</taxon>
        <taxon>Magnoliopsida</taxon>
        <taxon>eudicotyledons</taxon>
        <taxon>Gunneridae</taxon>
        <taxon>Pentapetalae</taxon>
        <taxon>rosids</taxon>
        <taxon>fabids</taxon>
        <taxon>Fabales</taxon>
        <taxon>Fabaceae</taxon>
        <taxon>Papilionoideae</taxon>
        <taxon>50 kb inversion clade</taxon>
        <taxon>NPAAA clade</taxon>
        <taxon>indigoferoid/millettioid clade</taxon>
        <taxon>Abreae</taxon>
        <taxon>Abrus</taxon>
    </lineage>
</organism>
<dbReference type="OrthoDB" id="1412700at2759"/>
<proteinExistence type="predicted"/>
<reference evidence="2" key="2">
    <citation type="submission" date="2025-08" db="UniProtKB">
        <authorList>
            <consortium name="RefSeq"/>
        </authorList>
    </citation>
    <scope>IDENTIFICATION</scope>
    <source>
        <tissue evidence="2">Young leaves</tissue>
    </source>
</reference>
<sequence length="227" mass="25202">MQGNKSVIKLNSGGPVEVNSTMRRGIDKKTGVFIVERIITYSYGKRKFSLNITEVCKNDIVNIVYLEGSEETESGSSATLSMRIIRSDRYGVLCNMTSKLVGSYDMVKKNYSVPPLPESELVCYFCRQNGSGGCFSIEKKKSNNNFVEMVKATHAFVVDEETINVKMKITNEGGVGLRVKVEGPVKLTKDYAKLVFGRIEEKMESEMGASTLSLFINAMDHLPPPNN</sequence>
<accession>A0A8B8K6B2</accession>